<accession>A0ABN8BJ33</accession>
<dbReference type="PANTHER" id="PTHR10091:SF0">
    <property type="entry name" value="GALACTOSE MUTAROTASE"/>
    <property type="match status" value="1"/>
</dbReference>
<dbReference type="SUPFAM" id="SSF74650">
    <property type="entry name" value="Galactose mutarotase-like"/>
    <property type="match status" value="1"/>
</dbReference>
<dbReference type="PANTHER" id="PTHR10091">
    <property type="entry name" value="ALDOSE-1-EPIMERASE"/>
    <property type="match status" value="1"/>
</dbReference>
<keyword evidence="1" id="KW-0413">Isomerase</keyword>
<proteinExistence type="predicted"/>
<keyword evidence="2" id="KW-1185">Reference proteome</keyword>
<dbReference type="Pfam" id="PF01263">
    <property type="entry name" value="Aldose_epim"/>
    <property type="match status" value="1"/>
</dbReference>
<dbReference type="GO" id="GO:0050558">
    <property type="term" value="F:maltose epimerase activity"/>
    <property type="evidence" value="ECO:0007669"/>
    <property type="project" value="UniProtKB-EC"/>
</dbReference>
<dbReference type="Gene3D" id="2.70.98.10">
    <property type="match status" value="1"/>
</dbReference>
<organism evidence="1 2">
    <name type="scientific">Periweissella fabaria</name>
    <dbReference type="NCBI Taxonomy" id="546157"/>
    <lineage>
        <taxon>Bacteria</taxon>
        <taxon>Bacillati</taxon>
        <taxon>Bacillota</taxon>
        <taxon>Bacilli</taxon>
        <taxon>Lactobacillales</taxon>
        <taxon>Lactobacillaceae</taxon>
        <taxon>Periweissella</taxon>
    </lineage>
</organism>
<name>A0ABN8BJ33_9LACO</name>
<sequence length="326" mass="36113">MNLTVTCIGMLATHRVLRFELENQHQMRLAVLNYGGLMEEMSVLEHKGNLLLTPPELPQLIKQKGYANHLIGRVAGVIENSCFMTADRWWNLPTNYYQHTLNGGPNGFDHQFFDVEPQPELGMLTLHYWATERTDGFPGNVVVSISYQLTADDCVHVTFKAQQLERDGIFDPTLKTVFAVASAATADLLRPQVLVNGHQRLVIDEVGIAKGLVVDEVTKGPQLGHQINIPVVGHSATYIVPADLTQLAAQITDPVSQHQIQIFSNRPGLYVASSRQTGTEQQGINGLTIMAQSLPNSVNIPEFGSISIAVNATKRYDIIYEYIKIN</sequence>
<dbReference type="InterPro" id="IPR008183">
    <property type="entry name" value="Aldose_1/G6P_1-epimerase"/>
</dbReference>
<dbReference type="RefSeq" id="WP_230095943.1">
    <property type="nucleotide sequence ID" value="NZ_CAKKNS010000001.1"/>
</dbReference>
<dbReference type="EMBL" id="CAKKNS010000001">
    <property type="protein sequence ID" value="CAH0415865.1"/>
    <property type="molecule type" value="Genomic_DNA"/>
</dbReference>
<evidence type="ECO:0000313" key="1">
    <source>
        <dbReference type="EMBL" id="CAH0415865.1"/>
    </source>
</evidence>
<evidence type="ECO:0000313" key="2">
    <source>
        <dbReference type="Proteomes" id="UP000789707"/>
    </source>
</evidence>
<protein>
    <submittedName>
        <fullName evidence="1">Maltose epimerase</fullName>
        <ecNumber evidence="1">5.1.3.21</ecNumber>
    </submittedName>
</protein>
<dbReference type="InterPro" id="IPR011013">
    <property type="entry name" value="Gal_mutarotase_sf_dom"/>
</dbReference>
<comment type="caution">
    <text evidence="1">The sequence shown here is derived from an EMBL/GenBank/DDBJ whole genome shotgun (WGS) entry which is preliminary data.</text>
</comment>
<dbReference type="InterPro" id="IPR014718">
    <property type="entry name" value="GH-type_carb-bd"/>
</dbReference>
<reference evidence="1 2" key="1">
    <citation type="submission" date="2021-11" db="EMBL/GenBank/DDBJ databases">
        <authorList>
            <person name="Depoorter E."/>
        </authorList>
    </citation>
    <scope>NUCLEOTIDE SEQUENCE [LARGE SCALE GENOMIC DNA]</scope>
    <source>
        <strain evidence="1 2">LMG 24289</strain>
    </source>
</reference>
<dbReference type="Proteomes" id="UP000789707">
    <property type="component" value="Unassembled WGS sequence"/>
</dbReference>
<dbReference type="EC" id="5.1.3.21" evidence="1"/>
<gene>
    <name evidence="1" type="ORF">WFA24289_00163</name>
</gene>